<dbReference type="Pfam" id="PF20029">
    <property type="entry name" value="DUF6436"/>
    <property type="match status" value="1"/>
</dbReference>
<feature type="transmembrane region" description="Helical" evidence="1">
    <location>
        <begin position="7"/>
        <end position="27"/>
    </location>
</feature>
<reference evidence="3" key="2">
    <citation type="journal article" date="2024" name="Antonie Van Leeuwenhoek">
        <title>Roseihalotalea indica gen. nov., sp. nov., a halophilic Bacteroidetes from mesopelagic Southwest Indian Ocean with higher carbohydrate metabolic potential.</title>
        <authorList>
            <person name="Chen B."/>
            <person name="Zhang M."/>
            <person name="Lin D."/>
            <person name="Ye J."/>
            <person name="Tang K."/>
        </authorList>
    </citation>
    <scope>NUCLEOTIDE SEQUENCE</scope>
    <source>
        <strain evidence="3">TK19036</strain>
    </source>
</reference>
<name>A0AA49JK50_9BACT</name>
<organism evidence="3">
    <name type="scientific">Roseihalotalea indica</name>
    <dbReference type="NCBI Taxonomy" id="2867963"/>
    <lineage>
        <taxon>Bacteria</taxon>
        <taxon>Pseudomonadati</taxon>
        <taxon>Bacteroidota</taxon>
        <taxon>Cytophagia</taxon>
        <taxon>Cytophagales</taxon>
        <taxon>Catalimonadaceae</taxon>
        <taxon>Roseihalotalea</taxon>
    </lineage>
</organism>
<dbReference type="InterPro" id="IPR045494">
    <property type="entry name" value="DUF6436"/>
</dbReference>
<reference evidence="3" key="1">
    <citation type="journal article" date="2023" name="Comput. Struct. Biotechnol. J.">
        <title>Discovery of a novel marine Bacteroidetes with a rich repertoire of carbohydrate-active enzymes.</title>
        <authorList>
            <person name="Chen B."/>
            <person name="Liu G."/>
            <person name="Chen Q."/>
            <person name="Wang H."/>
            <person name="Liu L."/>
            <person name="Tang K."/>
        </authorList>
    </citation>
    <scope>NUCLEOTIDE SEQUENCE</scope>
    <source>
        <strain evidence="3">TK19036</strain>
    </source>
</reference>
<evidence type="ECO:0000259" key="2">
    <source>
        <dbReference type="Pfam" id="PF20029"/>
    </source>
</evidence>
<sequence>MISKTKIVAGVLILLVLSGGILTVFWYQQLQYLTPTPTPIHYSPVALESSITLPFVKEKAQENRPIFLHFYNPECPCSRFNQDHFRSLVNKYKDQVAFYTIVQSVEGEPLSEELGIPVISDPEGKIADACGVYATPQAVILQSDQALYYRGNYNKARYCTTRSTRFAELALQSAIAQKKLPLAIQLAGMPYGCNLPSDEVVGQSRISLF</sequence>
<evidence type="ECO:0000256" key="1">
    <source>
        <dbReference type="SAM" id="Phobius"/>
    </source>
</evidence>
<evidence type="ECO:0000313" key="3">
    <source>
        <dbReference type="EMBL" id="WKN40106.1"/>
    </source>
</evidence>
<dbReference type="InterPro" id="IPR036249">
    <property type="entry name" value="Thioredoxin-like_sf"/>
</dbReference>
<accession>A0AA49JK50</accession>
<keyword evidence="1" id="KW-0472">Membrane</keyword>
<dbReference type="SUPFAM" id="SSF52833">
    <property type="entry name" value="Thioredoxin-like"/>
    <property type="match status" value="1"/>
</dbReference>
<keyword evidence="1" id="KW-1133">Transmembrane helix</keyword>
<keyword evidence="1" id="KW-0812">Transmembrane</keyword>
<dbReference type="AlphaFoldDB" id="A0AA49JK50"/>
<proteinExistence type="predicted"/>
<feature type="domain" description="DUF6436" evidence="2">
    <location>
        <begin position="54"/>
        <end position="186"/>
    </location>
</feature>
<dbReference type="EMBL" id="CP120682">
    <property type="protein sequence ID" value="WKN40106.1"/>
    <property type="molecule type" value="Genomic_DNA"/>
</dbReference>
<dbReference type="Gene3D" id="3.40.30.10">
    <property type="entry name" value="Glutaredoxin"/>
    <property type="match status" value="1"/>
</dbReference>
<protein>
    <recommendedName>
        <fullName evidence="2">DUF6436 domain-containing protein</fullName>
    </recommendedName>
</protein>
<gene>
    <name evidence="3" type="ORF">K4G66_15535</name>
</gene>